<accession>A0AAV6UL65</accession>
<organism evidence="2 3">
    <name type="scientific">Oedothorax gibbosus</name>
    <dbReference type="NCBI Taxonomy" id="931172"/>
    <lineage>
        <taxon>Eukaryota</taxon>
        <taxon>Metazoa</taxon>
        <taxon>Ecdysozoa</taxon>
        <taxon>Arthropoda</taxon>
        <taxon>Chelicerata</taxon>
        <taxon>Arachnida</taxon>
        <taxon>Araneae</taxon>
        <taxon>Araneomorphae</taxon>
        <taxon>Entelegynae</taxon>
        <taxon>Araneoidea</taxon>
        <taxon>Linyphiidae</taxon>
        <taxon>Erigoninae</taxon>
        <taxon>Oedothorax</taxon>
    </lineage>
</organism>
<dbReference type="AlphaFoldDB" id="A0AAV6UL65"/>
<proteinExistence type="predicted"/>
<dbReference type="EMBL" id="JAFNEN010000352">
    <property type="protein sequence ID" value="KAG8184962.1"/>
    <property type="molecule type" value="Genomic_DNA"/>
</dbReference>
<name>A0AAV6UL65_9ARAC</name>
<evidence type="ECO:0000256" key="1">
    <source>
        <dbReference type="SAM" id="MobiDB-lite"/>
    </source>
</evidence>
<comment type="caution">
    <text evidence="2">The sequence shown here is derived from an EMBL/GenBank/DDBJ whole genome shotgun (WGS) entry which is preliminary data.</text>
</comment>
<sequence length="82" mass="9182">MLSILSDTIDKKGDSSCTKRYRGRMFELFLYLQPRRSGRHLHAPPPESVPFEGDCAKTRSDVFSEEGGESVSVLTPSKPVPR</sequence>
<evidence type="ECO:0000313" key="2">
    <source>
        <dbReference type="EMBL" id="KAG8184962.1"/>
    </source>
</evidence>
<dbReference type="Proteomes" id="UP000827092">
    <property type="component" value="Unassembled WGS sequence"/>
</dbReference>
<keyword evidence="3" id="KW-1185">Reference proteome</keyword>
<reference evidence="2 3" key="1">
    <citation type="journal article" date="2022" name="Nat. Ecol. Evol.">
        <title>A masculinizing supergene underlies an exaggerated male reproductive morph in a spider.</title>
        <authorList>
            <person name="Hendrickx F."/>
            <person name="De Corte Z."/>
            <person name="Sonet G."/>
            <person name="Van Belleghem S.M."/>
            <person name="Kostlbacher S."/>
            <person name="Vangestel C."/>
        </authorList>
    </citation>
    <scope>NUCLEOTIDE SEQUENCE [LARGE SCALE GENOMIC DNA]</scope>
    <source>
        <strain evidence="2">W744_W776</strain>
    </source>
</reference>
<gene>
    <name evidence="2" type="ORF">JTE90_020009</name>
</gene>
<protein>
    <submittedName>
        <fullName evidence="2">Uncharacterized protein</fullName>
    </submittedName>
</protein>
<feature type="region of interest" description="Disordered" evidence="1">
    <location>
        <begin position="62"/>
        <end position="82"/>
    </location>
</feature>
<evidence type="ECO:0000313" key="3">
    <source>
        <dbReference type="Proteomes" id="UP000827092"/>
    </source>
</evidence>